<feature type="transmembrane region" description="Helical" evidence="2">
    <location>
        <begin position="153"/>
        <end position="176"/>
    </location>
</feature>
<evidence type="ECO:0000256" key="1">
    <source>
        <dbReference type="SAM" id="MobiDB-lite"/>
    </source>
</evidence>
<dbReference type="EMBL" id="JANVFT010000038">
    <property type="protein sequence ID" value="KAJ4492376.1"/>
    <property type="molecule type" value="Genomic_DNA"/>
</dbReference>
<protein>
    <recommendedName>
        <fullName evidence="5">Chitin synthase export chaperone</fullName>
    </recommendedName>
</protein>
<gene>
    <name evidence="3" type="ORF">C8R41DRAFT_919931</name>
</gene>
<organism evidence="3 4">
    <name type="scientific">Lentinula lateritia</name>
    <dbReference type="NCBI Taxonomy" id="40482"/>
    <lineage>
        <taxon>Eukaryota</taxon>
        <taxon>Fungi</taxon>
        <taxon>Dikarya</taxon>
        <taxon>Basidiomycota</taxon>
        <taxon>Agaricomycotina</taxon>
        <taxon>Agaricomycetes</taxon>
        <taxon>Agaricomycetidae</taxon>
        <taxon>Agaricales</taxon>
        <taxon>Marasmiineae</taxon>
        <taxon>Omphalotaceae</taxon>
        <taxon>Lentinula</taxon>
    </lineage>
</organism>
<evidence type="ECO:0008006" key="5">
    <source>
        <dbReference type="Google" id="ProtNLM"/>
    </source>
</evidence>
<dbReference type="Proteomes" id="UP001150217">
    <property type="component" value="Unassembled WGS sequence"/>
</dbReference>
<keyword evidence="2" id="KW-0812">Transmembrane</keyword>
<evidence type="ECO:0000313" key="3">
    <source>
        <dbReference type="EMBL" id="KAJ4492376.1"/>
    </source>
</evidence>
<comment type="caution">
    <text evidence="3">The sequence shown here is derived from an EMBL/GenBank/DDBJ whole genome shotgun (WGS) entry which is preliminary data.</text>
</comment>
<feature type="transmembrane region" description="Helical" evidence="2">
    <location>
        <begin position="122"/>
        <end position="141"/>
    </location>
</feature>
<feature type="transmembrane region" description="Helical" evidence="2">
    <location>
        <begin position="183"/>
        <end position="200"/>
    </location>
</feature>
<reference evidence="3" key="1">
    <citation type="submission" date="2022-08" db="EMBL/GenBank/DDBJ databases">
        <title>A Global Phylogenomic Analysis of the Shiitake Genus Lentinula.</title>
        <authorList>
            <consortium name="DOE Joint Genome Institute"/>
            <person name="Sierra-Patev S."/>
            <person name="Min B."/>
            <person name="Naranjo-Ortiz M."/>
            <person name="Looney B."/>
            <person name="Konkel Z."/>
            <person name="Slot J.C."/>
            <person name="Sakamoto Y."/>
            <person name="Steenwyk J.L."/>
            <person name="Rokas A."/>
            <person name="Carro J."/>
            <person name="Camarero S."/>
            <person name="Ferreira P."/>
            <person name="Molpeceres G."/>
            <person name="Ruiz-Duenas F.J."/>
            <person name="Serrano A."/>
            <person name="Henrissat B."/>
            <person name="Drula E."/>
            <person name="Hughes K.W."/>
            <person name="Mata J.L."/>
            <person name="Ishikawa N.K."/>
            <person name="Vargas-Isla R."/>
            <person name="Ushijima S."/>
            <person name="Smith C.A."/>
            <person name="Ahrendt S."/>
            <person name="Andreopoulos W."/>
            <person name="He G."/>
            <person name="Labutti K."/>
            <person name="Lipzen A."/>
            <person name="Ng V."/>
            <person name="Riley R."/>
            <person name="Sandor L."/>
            <person name="Barry K."/>
            <person name="Martinez A.T."/>
            <person name="Xiao Y."/>
            <person name="Gibbons J.G."/>
            <person name="Terashima K."/>
            <person name="Grigoriev I.V."/>
            <person name="Hibbett D.S."/>
        </authorList>
    </citation>
    <scope>NUCLEOTIDE SEQUENCE</scope>
    <source>
        <strain evidence="3">RHP3577 ss4</strain>
    </source>
</reference>
<keyword evidence="2" id="KW-1133">Transmembrane helix</keyword>
<proteinExistence type="predicted"/>
<feature type="transmembrane region" description="Helical" evidence="2">
    <location>
        <begin position="92"/>
        <end position="110"/>
    </location>
</feature>
<keyword evidence="2" id="KW-0472">Membrane</keyword>
<name>A0ABQ8VFG0_9AGAR</name>
<accession>A0ABQ8VFG0</accession>
<feature type="region of interest" description="Disordered" evidence="1">
    <location>
        <begin position="1"/>
        <end position="41"/>
    </location>
</feature>
<evidence type="ECO:0000313" key="4">
    <source>
        <dbReference type="Proteomes" id="UP001150217"/>
    </source>
</evidence>
<keyword evidence="4" id="KW-1185">Reference proteome</keyword>
<sequence length="202" mass="22454">MDSHLEGSVNQRPLDPEPQSPDSFDPLLDSQSRQSPIQKDPSLKKVLTSLRQVARRPSSEHINKLVSAGIIHMPRSFKVFCSADRSGTAKKILLNAGLLSYLLFTFRLLWKLSMRFRSQPRSVGVSFVVPSVAMYAFVQHHTVKEVNETDMGILQAAVDVTILAGTFICTFVVWYIISLIGDLGAAVFIAVTLGIWYFSVDV</sequence>
<evidence type="ECO:0000256" key="2">
    <source>
        <dbReference type="SAM" id="Phobius"/>
    </source>
</evidence>